<keyword evidence="4" id="KW-1185">Reference proteome</keyword>
<proteinExistence type="predicted"/>
<sequence>MTDVQHPFSDDRIAAVADERGADETDLDRALADVQDAISRDTGDDEYEYSSQHNYGWRDEEAYYLYGDGIWETLRKELSLSETVVEAAREVHRREMVASAEERGERASVEEMLADGTEPLVVVDTASQPPLYGQDV</sequence>
<dbReference type="AlphaFoldDB" id="A0ABD5PZP8"/>
<comment type="caution">
    <text evidence="3">The sequence shown here is derived from an EMBL/GenBank/DDBJ whole genome shotgun (WGS) entry which is preliminary data.</text>
</comment>
<evidence type="ECO:0000313" key="4">
    <source>
        <dbReference type="Proteomes" id="UP001595945"/>
    </source>
</evidence>
<evidence type="ECO:0000259" key="2">
    <source>
        <dbReference type="Pfam" id="PF26222"/>
    </source>
</evidence>
<dbReference type="RefSeq" id="WP_254270341.1">
    <property type="nucleotide sequence ID" value="NZ_CP100401.1"/>
</dbReference>
<feature type="domain" description="DUF8048" evidence="2">
    <location>
        <begin position="6"/>
        <end position="123"/>
    </location>
</feature>
<evidence type="ECO:0000313" key="3">
    <source>
        <dbReference type="EMBL" id="MFC4823756.1"/>
    </source>
</evidence>
<protein>
    <recommendedName>
        <fullName evidence="2">DUF8048 domain-containing protein</fullName>
    </recommendedName>
</protein>
<feature type="region of interest" description="Disordered" evidence="1">
    <location>
        <begin position="1"/>
        <end position="29"/>
    </location>
</feature>
<gene>
    <name evidence="3" type="ORF">ACFO9K_05740</name>
</gene>
<organism evidence="3 4">
    <name type="scientific">Halorussus aquaticus</name>
    <dbReference type="NCBI Taxonomy" id="2953748"/>
    <lineage>
        <taxon>Archaea</taxon>
        <taxon>Methanobacteriati</taxon>
        <taxon>Methanobacteriota</taxon>
        <taxon>Stenosarchaea group</taxon>
        <taxon>Halobacteria</taxon>
        <taxon>Halobacteriales</taxon>
        <taxon>Haladaptataceae</taxon>
        <taxon>Halorussus</taxon>
    </lineage>
</organism>
<dbReference type="GeneID" id="73047017"/>
<dbReference type="EMBL" id="JBHSHT010000001">
    <property type="protein sequence ID" value="MFC4823756.1"/>
    <property type="molecule type" value="Genomic_DNA"/>
</dbReference>
<feature type="compositionally biased region" description="Basic and acidic residues" evidence="1">
    <location>
        <begin position="8"/>
        <end position="29"/>
    </location>
</feature>
<dbReference type="Pfam" id="PF26222">
    <property type="entry name" value="DUF8048"/>
    <property type="match status" value="1"/>
</dbReference>
<accession>A0ABD5PZP8</accession>
<name>A0ABD5PZP8_9EURY</name>
<dbReference type="InterPro" id="IPR058361">
    <property type="entry name" value="DUF8048"/>
</dbReference>
<reference evidence="3 4" key="1">
    <citation type="journal article" date="2019" name="Int. J. Syst. Evol. Microbiol.">
        <title>The Global Catalogue of Microorganisms (GCM) 10K type strain sequencing project: providing services to taxonomists for standard genome sequencing and annotation.</title>
        <authorList>
            <consortium name="The Broad Institute Genomics Platform"/>
            <consortium name="The Broad Institute Genome Sequencing Center for Infectious Disease"/>
            <person name="Wu L."/>
            <person name="Ma J."/>
        </authorList>
    </citation>
    <scope>NUCLEOTIDE SEQUENCE [LARGE SCALE GENOMIC DNA]</scope>
    <source>
        <strain evidence="3 4">XZYJ18</strain>
    </source>
</reference>
<evidence type="ECO:0000256" key="1">
    <source>
        <dbReference type="SAM" id="MobiDB-lite"/>
    </source>
</evidence>
<dbReference type="Proteomes" id="UP001595945">
    <property type="component" value="Unassembled WGS sequence"/>
</dbReference>